<name>A0A2B7WZ59_9EURO</name>
<dbReference type="Gene3D" id="3.20.20.140">
    <property type="entry name" value="Metal-dependent hydrolases"/>
    <property type="match status" value="1"/>
</dbReference>
<dbReference type="Proteomes" id="UP000223968">
    <property type="component" value="Unassembled WGS sequence"/>
</dbReference>
<dbReference type="EMBL" id="PDNB01000163">
    <property type="protein sequence ID" value="PGH02096.1"/>
    <property type="molecule type" value="Genomic_DNA"/>
</dbReference>
<comment type="similarity">
    <text evidence="1">Belongs to the metallo-dependent hydrolases superfamily.</text>
</comment>
<evidence type="ECO:0000313" key="3">
    <source>
        <dbReference type="EMBL" id="PGH02096.1"/>
    </source>
</evidence>
<evidence type="ECO:0000313" key="4">
    <source>
        <dbReference type="Proteomes" id="UP000223968"/>
    </source>
</evidence>
<dbReference type="OrthoDB" id="2135488at2759"/>
<evidence type="ECO:0000259" key="2">
    <source>
        <dbReference type="Pfam" id="PF04909"/>
    </source>
</evidence>
<dbReference type="PANTHER" id="PTHR43569">
    <property type="entry name" value="AMIDOHYDROLASE"/>
    <property type="match status" value="1"/>
</dbReference>
<organism evidence="3 4">
    <name type="scientific">Helicocarpus griseus UAMH5409</name>
    <dbReference type="NCBI Taxonomy" id="1447875"/>
    <lineage>
        <taxon>Eukaryota</taxon>
        <taxon>Fungi</taxon>
        <taxon>Dikarya</taxon>
        <taxon>Ascomycota</taxon>
        <taxon>Pezizomycotina</taxon>
        <taxon>Eurotiomycetes</taxon>
        <taxon>Eurotiomycetidae</taxon>
        <taxon>Onygenales</taxon>
        <taxon>Ajellomycetaceae</taxon>
        <taxon>Helicocarpus</taxon>
    </lineage>
</organism>
<evidence type="ECO:0000256" key="1">
    <source>
        <dbReference type="ARBA" id="ARBA00038310"/>
    </source>
</evidence>
<proteinExistence type="inferred from homology"/>
<dbReference type="SUPFAM" id="SSF51556">
    <property type="entry name" value="Metallo-dependent hydrolases"/>
    <property type="match status" value="1"/>
</dbReference>
<accession>A0A2B7WZ59</accession>
<dbReference type="InterPro" id="IPR032466">
    <property type="entry name" value="Metal_Hydrolase"/>
</dbReference>
<sequence>MPIPIIDSHIHLFAASHLDSLAWRTPGGPLDSQHSVAEYRLASASVLTDPSTTDRFYLRGFIFLETDRISSLEPENWSHALDEVAFLSRIARGEPIEGEGHQPADRSLCVAIIPWAPVLAGPSALQAYLSKVRERTATDEVWRKIRGVRYLLQDKPAGTMLKDQFIEGLRYLGRQGMTFDLGIDARQGGLWQLDEAVKMLEKVYEKDVEADETVKVVINHLCKPNLHIYHDSVLLDHPDFLAWKGHITSLSRFPRTYMKLSGAFSELHPDFKFPASTSDSPPNEEQLLSLVATRLQPWTDVVFDTFGANRVMFGSDWPVCNVRGGGNQETWLRWTKVVENLLDRRKLDEAARNAIWAGTAAKVYGIKPS</sequence>
<dbReference type="PANTHER" id="PTHR43569:SF2">
    <property type="entry name" value="AMIDOHYDROLASE-RELATED DOMAIN-CONTAINING PROTEIN"/>
    <property type="match status" value="1"/>
</dbReference>
<comment type="caution">
    <text evidence="3">The sequence shown here is derived from an EMBL/GenBank/DDBJ whole genome shotgun (WGS) entry which is preliminary data.</text>
</comment>
<dbReference type="AlphaFoldDB" id="A0A2B7WZ59"/>
<dbReference type="InterPro" id="IPR006680">
    <property type="entry name" value="Amidohydro-rel"/>
</dbReference>
<dbReference type="InterPro" id="IPR052350">
    <property type="entry name" value="Metallo-dep_Lactonases"/>
</dbReference>
<dbReference type="GO" id="GO:0016787">
    <property type="term" value="F:hydrolase activity"/>
    <property type="evidence" value="ECO:0007669"/>
    <property type="project" value="InterPro"/>
</dbReference>
<reference evidence="3 4" key="1">
    <citation type="submission" date="2017-10" db="EMBL/GenBank/DDBJ databases">
        <title>Comparative genomics in systemic dimorphic fungi from Ajellomycetaceae.</title>
        <authorList>
            <person name="Munoz J.F."/>
            <person name="Mcewen J.G."/>
            <person name="Clay O.K."/>
            <person name="Cuomo C.A."/>
        </authorList>
    </citation>
    <scope>NUCLEOTIDE SEQUENCE [LARGE SCALE GENOMIC DNA]</scope>
    <source>
        <strain evidence="3 4">UAMH5409</strain>
    </source>
</reference>
<protein>
    <recommendedName>
        <fullName evidence="2">Amidohydrolase-related domain-containing protein</fullName>
    </recommendedName>
</protein>
<feature type="domain" description="Amidohydrolase-related" evidence="2">
    <location>
        <begin position="144"/>
        <end position="366"/>
    </location>
</feature>
<dbReference type="STRING" id="1447875.A0A2B7WZ59"/>
<keyword evidence="4" id="KW-1185">Reference proteome</keyword>
<dbReference type="Pfam" id="PF04909">
    <property type="entry name" value="Amidohydro_2"/>
    <property type="match status" value="1"/>
</dbReference>
<gene>
    <name evidence="3" type="ORF">AJ79_07733</name>
</gene>